<proteinExistence type="inferred from homology"/>
<evidence type="ECO:0000256" key="2">
    <source>
        <dbReference type="ARBA" id="ARBA00022729"/>
    </source>
</evidence>
<reference evidence="10 11" key="1">
    <citation type="submission" date="2016-01" db="EMBL/GenBank/DDBJ databases">
        <authorList>
            <person name="Oliw E.H."/>
        </authorList>
    </citation>
    <scope>NUCLEOTIDE SEQUENCE [LARGE SCALE GENOMIC DNA]</scope>
    <source>
        <strain evidence="10 11">MDcuke</strain>
    </source>
</reference>
<organism evidence="10 11">
    <name type="scientific">Erwinia tracheiphila</name>
    <dbReference type="NCBI Taxonomy" id="65700"/>
    <lineage>
        <taxon>Bacteria</taxon>
        <taxon>Pseudomonadati</taxon>
        <taxon>Pseudomonadota</taxon>
        <taxon>Gammaproteobacteria</taxon>
        <taxon>Enterobacterales</taxon>
        <taxon>Erwiniaceae</taxon>
        <taxon>Erwinia</taxon>
    </lineage>
</organism>
<evidence type="ECO:0000256" key="3">
    <source>
        <dbReference type="ARBA" id="ARBA00023136"/>
    </source>
</evidence>
<keyword evidence="5" id="KW-0998">Cell outer membrane</keyword>
<dbReference type="InterPro" id="IPR032831">
    <property type="entry name" value="LptM_cons"/>
</dbReference>
<dbReference type="Pfam" id="PF13627">
    <property type="entry name" value="LptM_cons"/>
    <property type="match status" value="1"/>
</dbReference>
<evidence type="ECO:0000256" key="1">
    <source>
        <dbReference type="ARBA" id="ARBA00004459"/>
    </source>
</evidence>
<sequence>MNRTIYRMALLLAVTSLAGCGLKGPLYFPPPEQPQKQTSTGSKSSATKAQQPAASSQRRRPQVRTTQRLSNDKAAFGAKNAVLQDARSGQ</sequence>
<evidence type="ECO:0000256" key="5">
    <source>
        <dbReference type="ARBA" id="ARBA00023237"/>
    </source>
</evidence>
<comment type="similarity">
    <text evidence="7">Belongs to the LptM family.</text>
</comment>
<evidence type="ECO:0000313" key="10">
    <source>
        <dbReference type="EMBL" id="AXF78877.1"/>
    </source>
</evidence>
<dbReference type="AlphaFoldDB" id="A0A345CZL0"/>
<evidence type="ECO:0000256" key="9">
    <source>
        <dbReference type="SAM" id="MobiDB-lite"/>
    </source>
</evidence>
<keyword evidence="4" id="KW-0564">Palmitate</keyword>
<evidence type="ECO:0000256" key="7">
    <source>
        <dbReference type="ARBA" id="ARBA00049647"/>
    </source>
</evidence>
<name>A0A345CZL0_9GAMM</name>
<protein>
    <recommendedName>
        <fullName evidence="8">LPS-assembly lipoprotein LptM</fullName>
    </recommendedName>
</protein>
<dbReference type="PROSITE" id="PS51257">
    <property type="entry name" value="PROKAR_LIPOPROTEIN"/>
    <property type="match status" value="1"/>
</dbReference>
<gene>
    <name evidence="10" type="ORF">AV903_20475</name>
</gene>
<dbReference type="NCBIfam" id="NF047847">
    <property type="entry name" value="SS_mature_LptM"/>
    <property type="match status" value="1"/>
</dbReference>
<evidence type="ECO:0000256" key="6">
    <source>
        <dbReference type="ARBA" id="ARBA00023288"/>
    </source>
</evidence>
<keyword evidence="6" id="KW-0449">Lipoprotein</keyword>
<feature type="region of interest" description="Disordered" evidence="9">
    <location>
        <begin position="23"/>
        <end position="90"/>
    </location>
</feature>
<dbReference type="GO" id="GO:0009279">
    <property type="term" value="C:cell outer membrane"/>
    <property type="evidence" value="ECO:0007669"/>
    <property type="project" value="UniProtKB-SubCell"/>
</dbReference>
<keyword evidence="2" id="KW-0732">Signal</keyword>
<dbReference type="Proteomes" id="UP000264980">
    <property type="component" value="Chromosome"/>
</dbReference>
<evidence type="ECO:0000313" key="11">
    <source>
        <dbReference type="Proteomes" id="UP000264980"/>
    </source>
</evidence>
<keyword evidence="3" id="KW-0472">Membrane</keyword>
<comment type="subcellular location">
    <subcellularLocation>
        <location evidence="1">Cell outer membrane</location>
        <topology evidence="1">Lipid-anchor</topology>
    </subcellularLocation>
</comment>
<accession>A0A345CZL0</accession>
<feature type="compositionally biased region" description="Low complexity" evidence="9">
    <location>
        <begin position="35"/>
        <end position="50"/>
    </location>
</feature>
<dbReference type="EMBL" id="CP013970">
    <property type="protein sequence ID" value="AXF78877.1"/>
    <property type="molecule type" value="Genomic_DNA"/>
</dbReference>
<evidence type="ECO:0000256" key="8">
    <source>
        <dbReference type="ARBA" id="ARBA00049730"/>
    </source>
</evidence>
<evidence type="ECO:0000256" key="4">
    <source>
        <dbReference type="ARBA" id="ARBA00023139"/>
    </source>
</evidence>